<organism evidence="9 10">
    <name type="scientific">Brachionus calyciflorus</name>
    <dbReference type="NCBI Taxonomy" id="104777"/>
    <lineage>
        <taxon>Eukaryota</taxon>
        <taxon>Metazoa</taxon>
        <taxon>Spiralia</taxon>
        <taxon>Gnathifera</taxon>
        <taxon>Rotifera</taxon>
        <taxon>Eurotatoria</taxon>
        <taxon>Monogononta</taxon>
        <taxon>Pseudotrocha</taxon>
        <taxon>Ploima</taxon>
        <taxon>Brachionidae</taxon>
        <taxon>Brachionus</taxon>
    </lineage>
</organism>
<evidence type="ECO:0000256" key="6">
    <source>
        <dbReference type="ARBA" id="ARBA00023136"/>
    </source>
</evidence>
<dbReference type="Pfam" id="PF04258">
    <property type="entry name" value="Peptidase_A22B"/>
    <property type="match status" value="1"/>
</dbReference>
<comment type="subcellular location">
    <subcellularLocation>
        <location evidence="1">Endomembrane system</location>
        <topology evidence="1">Multi-pass membrane protein</topology>
    </subcellularLocation>
</comment>
<feature type="transmembrane region" description="Helical" evidence="7">
    <location>
        <begin position="266"/>
        <end position="288"/>
    </location>
</feature>
<keyword evidence="10" id="KW-1185">Reference proteome</keyword>
<dbReference type="EMBL" id="CAJNOC010003278">
    <property type="protein sequence ID" value="CAF0975830.1"/>
    <property type="molecule type" value="Genomic_DNA"/>
</dbReference>
<feature type="transmembrane region" description="Helical" evidence="7">
    <location>
        <begin position="338"/>
        <end position="357"/>
    </location>
</feature>
<evidence type="ECO:0000256" key="4">
    <source>
        <dbReference type="ARBA" id="ARBA00022801"/>
    </source>
</evidence>
<dbReference type="OrthoDB" id="29661at2759"/>
<accession>A0A814F2Z9</accession>
<dbReference type="GO" id="GO:0005765">
    <property type="term" value="C:lysosomal membrane"/>
    <property type="evidence" value="ECO:0007669"/>
    <property type="project" value="TreeGrafter"/>
</dbReference>
<feature type="transmembrane region" description="Helical" evidence="7">
    <location>
        <begin position="364"/>
        <end position="383"/>
    </location>
</feature>
<dbReference type="GO" id="GO:0098553">
    <property type="term" value="C:lumenal side of endoplasmic reticulum membrane"/>
    <property type="evidence" value="ECO:0007669"/>
    <property type="project" value="TreeGrafter"/>
</dbReference>
<dbReference type="InterPro" id="IPR007369">
    <property type="entry name" value="Peptidase_A22B_SPP"/>
</dbReference>
<dbReference type="GO" id="GO:0030660">
    <property type="term" value="C:Golgi-associated vesicle membrane"/>
    <property type="evidence" value="ECO:0007669"/>
    <property type="project" value="TreeGrafter"/>
</dbReference>
<keyword evidence="8" id="KW-0732">Signal</keyword>
<feature type="chain" id="PRO_5033015600" description="Signal peptide peptidase-like 2B" evidence="8">
    <location>
        <begin position="19"/>
        <end position="526"/>
    </location>
</feature>
<dbReference type="Proteomes" id="UP000663879">
    <property type="component" value="Unassembled WGS sequence"/>
</dbReference>
<keyword evidence="5 7" id="KW-1133">Transmembrane helix</keyword>
<evidence type="ECO:0000313" key="9">
    <source>
        <dbReference type="EMBL" id="CAF0975830.1"/>
    </source>
</evidence>
<proteinExistence type="inferred from homology"/>
<feature type="non-terminal residue" evidence="9">
    <location>
        <position position="1"/>
    </location>
</feature>
<gene>
    <name evidence="9" type="ORF">OXX778_LOCUS15164</name>
</gene>
<dbReference type="GO" id="GO:0042500">
    <property type="term" value="F:aspartic endopeptidase activity, intramembrane cleaving"/>
    <property type="evidence" value="ECO:0007669"/>
    <property type="project" value="InterPro"/>
</dbReference>
<feature type="transmembrane region" description="Helical" evidence="7">
    <location>
        <begin position="447"/>
        <end position="472"/>
    </location>
</feature>
<dbReference type="PANTHER" id="PTHR12174:SF103">
    <property type="entry name" value="INTRAMEMBRANE PROTEASE (IMPAS) FAMILY"/>
    <property type="match status" value="1"/>
</dbReference>
<evidence type="ECO:0000256" key="1">
    <source>
        <dbReference type="ARBA" id="ARBA00004127"/>
    </source>
</evidence>
<evidence type="ECO:0000256" key="7">
    <source>
        <dbReference type="SAM" id="Phobius"/>
    </source>
</evidence>
<feature type="transmembrane region" description="Helical" evidence="7">
    <location>
        <begin position="316"/>
        <end position="332"/>
    </location>
</feature>
<keyword evidence="4" id="KW-0378">Hydrolase</keyword>
<dbReference type="AlphaFoldDB" id="A0A814F2Z9"/>
<evidence type="ECO:0000256" key="2">
    <source>
        <dbReference type="ARBA" id="ARBA00006859"/>
    </source>
</evidence>
<keyword evidence="3 7" id="KW-0812">Transmembrane</keyword>
<comment type="similarity">
    <text evidence="2">Belongs to the peptidase A22B family.</text>
</comment>
<dbReference type="GO" id="GO:0033619">
    <property type="term" value="P:membrane protein proteolysis"/>
    <property type="evidence" value="ECO:0007669"/>
    <property type="project" value="TreeGrafter"/>
</dbReference>
<protein>
    <recommendedName>
        <fullName evidence="11">Signal peptide peptidase-like 2B</fullName>
    </recommendedName>
</protein>
<dbReference type="InterPro" id="IPR006639">
    <property type="entry name" value="Preselin/SPP"/>
</dbReference>
<sequence length="526" mass="59021">MKINFIIILFLNIGLSYSDPVKLSFRHSGDKTLDICARSKPIKYTTANNVNGELLNLINLKENACHPLKENVTPSSALYLHVPRISCQFVDMAKNLQDKNPKFVIIGTNGPISIDTSIINLTVPYAFMADEFAQKVSKFLENAPDPSVIQKNISRFDGSLLVIWLIACTTIILSGLWARYEFNTILVKPPKTTETLPSINSNNEANFSQANSPNLIESQNEDQIKKDYEHKHALIISMGYVSIAVLFVFVVGILLMSYYFDNFKIYILYPIYCLGAASGIYSIGNLLVNNCEILKYKFPTLNLDSNQKLTIQPSKIVLFAISVTICIVWLIYRHEEWSWTIQNVMGISLAASALSFYRLSNYKTVTIILVFFFLYDIFMVFITPTFTKGTSIMEAVALGGKGAAASIGPKDWSYLQFGDRTADTPNRFPGVIIIPHLNQERRLCSPYFHFSFSLLGLGDILVPGLSVNYAIIFDRASGKSKYPIYFISNVIGYMIGLCLTFIALSFMNTGQPALLYLCPILLIFSY</sequence>
<keyword evidence="6 7" id="KW-0472">Membrane</keyword>
<dbReference type="PANTHER" id="PTHR12174">
    <property type="entry name" value="SIGNAL PEPTIDE PEPTIDASE"/>
    <property type="match status" value="1"/>
</dbReference>
<evidence type="ECO:0000256" key="8">
    <source>
        <dbReference type="SAM" id="SignalP"/>
    </source>
</evidence>
<feature type="transmembrane region" description="Helical" evidence="7">
    <location>
        <begin position="158"/>
        <end position="178"/>
    </location>
</feature>
<feature type="transmembrane region" description="Helical" evidence="7">
    <location>
        <begin position="484"/>
        <end position="507"/>
    </location>
</feature>
<dbReference type="GO" id="GO:0098554">
    <property type="term" value="C:cytoplasmic side of endoplasmic reticulum membrane"/>
    <property type="evidence" value="ECO:0007669"/>
    <property type="project" value="TreeGrafter"/>
</dbReference>
<feature type="transmembrane region" description="Helical" evidence="7">
    <location>
        <begin position="233"/>
        <end position="260"/>
    </location>
</feature>
<feature type="signal peptide" evidence="8">
    <location>
        <begin position="1"/>
        <end position="18"/>
    </location>
</feature>
<evidence type="ECO:0000313" key="10">
    <source>
        <dbReference type="Proteomes" id="UP000663879"/>
    </source>
</evidence>
<dbReference type="Gene3D" id="3.50.30.30">
    <property type="match status" value="1"/>
</dbReference>
<evidence type="ECO:0008006" key="11">
    <source>
        <dbReference type="Google" id="ProtNLM"/>
    </source>
</evidence>
<name>A0A814F2Z9_9BILA</name>
<reference evidence="9" key="1">
    <citation type="submission" date="2021-02" db="EMBL/GenBank/DDBJ databases">
        <authorList>
            <person name="Nowell W R."/>
        </authorList>
    </citation>
    <scope>NUCLEOTIDE SEQUENCE</scope>
    <source>
        <strain evidence="9">Ploen Becks lab</strain>
    </source>
</reference>
<dbReference type="SMART" id="SM00730">
    <property type="entry name" value="PSN"/>
    <property type="match status" value="1"/>
</dbReference>
<evidence type="ECO:0000256" key="5">
    <source>
        <dbReference type="ARBA" id="ARBA00022989"/>
    </source>
</evidence>
<comment type="caution">
    <text evidence="9">The sequence shown here is derived from an EMBL/GenBank/DDBJ whole genome shotgun (WGS) entry which is preliminary data.</text>
</comment>
<evidence type="ECO:0000256" key="3">
    <source>
        <dbReference type="ARBA" id="ARBA00022692"/>
    </source>
</evidence>